<gene>
    <name evidence="1" type="ORF">SAMN06264868_10727</name>
</gene>
<comment type="caution">
    <text evidence="1">The sequence shown here is derived from an EMBL/GenBank/DDBJ whole genome shotgun (WGS) entry which is preliminary data.</text>
</comment>
<dbReference type="EMBL" id="FXTX01000007">
    <property type="protein sequence ID" value="SMP09835.1"/>
    <property type="molecule type" value="Genomic_DNA"/>
</dbReference>
<proteinExistence type="predicted"/>
<evidence type="ECO:0008006" key="3">
    <source>
        <dbReference type="Google" id="ProtNLM"/>
    </source>
</evidence>
<dbReference type="RefSeq" id="WP_265134672.1">
    <property type="nucleotide sequence ID" value="NZ_FXTX01000007.1"/>
</dbReference>
<dbReference type="Proteomes" id="UP001157947">
    <property type="component" value="Unassembled WGS sequence"/>
</dbReference>
<accession>A0AA45WL86</accession>
<organism evidence="1 2">
    <name type="scientific">Venenivibrio stagnispumantis</name>
    <dbReference type="NCBI Taxonomy" id="407998"/>
    <lineage>
        <taxon>Bacteria</taxon>
        <taxon>Pseudomonadati</taxon>
        <taxon>Aquificota</taxon>
        <taxon>Aquificia</taxon>
        <taxon>Aquificales</taxon>
        <taxon>Hydrogenothermaceae</taxon>
        <taxon>Venenivibrio</taxon>
    </lineage>
</organism>
<keyword evidence="2" id="KW-1185">Reference proteome</keyword>
<sequence length="142" mass="16758">MNEKELLIYDFDVFKAVVEIEIERIKRYKDGKVFSIAFIYFPNLATKIKEIKAKEDYFIFLFKENVRTSDVLAPVEEDFVFMFFPYTEKKDAEKAIQRVKNKLKLDIIEGIATFPEDGKTSKELFTKLVQIMNDKLIPVIKI</sequence>
<protein>
    <recommendedName>
        <fullName evidence="3">GGDEF domain-containing protein</fullName>
    </recommendedName>
</protein>
<reference evidence="1" key="1">
    <citation type="submission" date="2017-05" db="EMBL/GenBank/DDBJ databases">
        <authorList>
            <person name="Varghese N."/>
            <person name="Submissions S."/>
        </authorList>
    </citation>
    <scope>NUCLEOTIDE SEQUENCE</scope>
    <source>
        <strain evidence="1">DSM 18763</strain>
    </source>
</reference>
<dbReference type="AlphaFoldDB" id="A0AA45WL86"/>
<name>A0AA45WL86_9AQUI</name>
<evidence type="ECO:0000313" key="1">
    <source>
        <dbReference type="EMBL" id="SMP09835.1"/>
    </source>
</evidence>
<evidence type="ECO:0000313" key="2">
    <source>
        <dbReference type="Proteomes" id="UP001157947"/>
    </source>
</evidence>